<reference evidence="3" key="1">
    <citation type="submission" date="2019-10" db="EMBL/GenBank/DDBJ databases">
        <title>Lacipirellula parvula gen. nov., sp. nov., representing a lineage of planctomycetes widespread in freshwater anoxic habitats, and description of the family Lacipirellulaceae.</title>
        <authorList>
            <person name="Dedysh S.N."/>
            <person name="Kulichevskaya I.S."/>
            <person name="Beletsky A.V."/>
            <person name="Rakitin A.L."/>
            <person name="Mardanov A.V."/>
            <person name="Ivanova A.A."/>
            <person name="Saltykova V.X."/>
            <person name="Rijpstra W.I.C."/>
            <person name="Sinninghe Damste J.S."/>
            <person name="Ravin N.V."/>
        </authorList>
    </citation>
    <scope>NUCLEOTIDE SEQUENCE [LARGE SCALE GENOMIC DNA]</scope>
    <source>
        <strain evidence="3">PX69</strain>
    </source>
</reference>
<protein>
    <submittedName>
        <fullName evidence="2">Uncharacterized protein</fullName>
    </submittedName>
</protein>
<sequence length="90" mass="10108">MIDPDVEADWLQDTLAELAQKIRQPGVSTAQLAECASVLERIVDDLRGTQPVETPPVPARSGRTRWWLTVALGFGLFLMLRRIFSNDRNS</sequence>
<dbReference type="RefSeq" id="WP_152100020.1">
    <property type="nucleotide sequence ID" value="NZ_AP021861.1"/>
</dbReference>
<organism evidence="2 3">
    <name type="scientific">Lacipirellula parvula</name>
    <dbReference type="NCBI Taxonomy" id="2650471"/>
    <lineage>
        <taxon>Bacteria</taxon>
        <taxon>Pseudomonadati</taxon>
        <taxon>Planctomycetota</taxon>
        <taxon>Planctomycetia</taxon>
        <taxon>Pirellulales</taxon>
        <taxon>Lacipirellulaceae</taxon>
        <taxon>Lacipirellula</taxon>
    </lineage>
</organism>
<keyword evidence="1" id="KW-0472">Membrane</keyword>
<evidence type="ECO:0000313" key="2">
    <source>
        <dbReference type="EMBL" id="BBO34444.1"/>
    </source>
</evidence>
<keyword evidence="1" id="KW-1133">Transmembrane helix</keyword>
<keyword evidence="1" id="KW-0812">Transmembrane</keyword>
<evidence type="ECO:0000256" key="1">
    <source>
        <dbReference type="SAM" id="Phobius"/>
    </source>
</evidence>
<feature type="transmembrane region" description="Helical" evidence="1">
    <location>
        <begin position="66"/>
        <end position="84"/>
    </location>
</feature>
<dbReference type="KEGG" id="lpav:PLANPX_4056"/>
<dbReference type="Proteomes" id="UP000326837">
    <property type="component" value="Chromosome"/>
</dbReference>
<evidence type="ECO:0000313" key="3">
    <source>
        <dbReference type="Proteomes" id="UP000326837"/>
    </source>
</evidence>
<gene>
    <name evidence="2" type="ORF">PLANPX_4056</name>
</gene>
<proteinExistence type="predicted"/>
<dbReference type="EMBL" id="AP021861">
    <property type="protein sequence ID" value="BBO34444.1"/>
    <property type="molecule type" value="Genomic_DNA"/>
</dbReference>
<accession>A0A5K7XC90</accession>
<dbReference type="AlphaFoldDB" id="A0A5K7XC90"/>
<keyword evidence="3" id="KW-1185">Reference proteome</keyword>
<name>A0A5K7XC90_9BACT</name>